<dbReference type="GO" id="GO:0006298">
    <property type="term" value="P:mismatch repair"/>
    <property type="evidence" value="ECO:0007669"/>
    <property type="project" value="InterPro"/>
</dbReference>
<organism evidence="6 7">
    <name type="scientific">Filimonas zeae</name>
    <dbReference type="NCBI Taxonomy" id="1737353"/>
    <lineage>
        <taxon>Bacteria</taxon>
        <taxon>Pseudomonadati</taxon>
        <taxon>Bacteroidota</taxon>
        <taxon>Chitinophagia</taxon>
        <taxon>Chitinophagales</taxon>
        <taxon>Chitinophagaceae</taxon>
        <taxon>Filimonas</taxon>
    </lineage>
</organism>
<dbReference type="GO" id="GO:0005524">
    <property type="term" value="F:ATP binding"/>
    <property type="evidence" value="ECO:0007669"/>
    <property type="project" value="UniProtKB-KW"/>
</dbReference>
<dbReference type="GO" id="GO:0140664">
    <property type="term" value="F:ATP-dependent DNA damage sensor activity"/>
    <property type="evidence" value="ECO:0007669"/>
    <property type="project" value="InterPro"/>
</dbReference>
<dbReference type="InterPro" id="IPR027417">
    <property type="entry name" value="P-loop_NTPase"/>
</dbReference>
<dbReference type="Gene3D" id="3.40.50.300">
    <property type="entry name" value="P-loop containing nucleotide triphosphate hydrolases"/>
    <property type="match status" value="1"/>
</dbReference>
<sequence>MLKYAIIALSGIVILLFWRSWYRKKQITRLKTKMQLRWGEVQYSDPPFHLVETYSLAITSPAEQIITPHQFADLDLNAAFEYVDRTITRPGQQYLYHLIRQPSHDPAVLEERDQQACFFITNTALREEIQLLLHPLSDNDAYFVTSLLEQKLAERPSYLKWLPVSVTAVILILLLAPWYHPLLLWLFIPLPLNLFVHLKNKSNLHRFTRSFPQLNQMIRIADKLSTHPIPFPTVQTQSAISALKSFRKKFAILNAGQLSGNPMIDEMSQLTAYLFELLRAFFLVEIHTFFSLIRELENKREDILALYQLIGSVDTALSIASLRSGEVTWCRPQFTQSAKALQAKNMHHPLISNCVPNSLLIQNKSILLTGSNMSGKTTFLRALGLNIIFAQSINTCFAEEMQLPVAAHLYSSIRIDDDLQEGKSYYFEEVNIMSGLIHEVRPNRQNIFILDEVFKGTNTIERIAAGKAILSWLNRYNNVVLVATHDVELTDMLETEYDLYHFTETIQNDQLHFDHLIKKGPLTTRNAIKILEMTGYPSAIIDEASAISQQLIIQKEKHQKG</sequence>
<evidence type="ECO:0000256" key="4">
    <source>
        <dbReference type="SAM" id="Phobius"/>
    </source>
</evidence>
<evidence type="ECO:0000256" key="2">
    <source>
        <dbReference type="ARBA" id="ARBA00022840"/>
    </source>
</evidence>
<dbReference type="PANTHER" id="PTHR11361:SF152">
    <property type="entry name" value="DNA MISMATCH REPAIR PROTEIN"/>
    <property type="match status" value="1"/>
</dbReference>
<reference evidence="6" key="2">
    <citation type="submission" date="2020-09" db="EMBL/GenBank/DDBJ databases">
        <authorList>
            <person name="Sun Q."/>
            <person name="Zhou Y."/>
        </authorList>
    </citation>
    <scope>NUCLEOTIDE SEQUENCE</scope>
    <source>
        <strain evidence="6">CGMCC 1.15290</strain>
    </source>
</reference>
<evidence type="ECO:0000259" key="5">
    <source>
        <dbReference type="SMART" id="SM00534"/>
    </source>
</evidence>
<proteinExistence type="predicted"/>
<keyword evidence="4" id="KW-0812">Transmembrane</keyword>
<dbReference type="RefSeq" id="WP_188957563.1">
    <property type="nucleotide sequence ID" value="NZ_BMIB01000005.1"/>
</dbReference>
<feature type="domain" description="DNA mismatch repair proteins mutS family" evidence="5">
    <location>
        <begin position="363"/>
        <end position="549"/>
    </location>
</feature>
<dbReference type="SUPFAM" id="SSF52540">
    <property type="entry name" value="P-loop containing nucleoside triphosphate hydrolases"/>
    <property type="match status" value="1"/>
</dbReference>
<keyword evidence="7" id="KW-1185">Reference proteome</keyword>
<evidence type="ECO:0000256" key="3">
    <source>
        <dbReference type="ARBA" id="ARBA00023125"/>
    </source>
</evidence>
<dbReference type="InterPro" id="IPR036187">
    <property type="entry name" value="DNA_mismatch_repair_MutS_sf"/>
</dbReference>
<dbReference type="Gene3D" id="1.10.1420.10">
    <property type="match status" value="1"/>
</dbReference>
<dbReference type="PANTHER" id="PTHR11361">
    <property type="entry name" value="DNA MISMATCH REPAIR PROTEIN MUTS FAMILY MEMBER"/>
    <property type="match status" value="1"/>
</dbReference>
<keyword evidence="4" id="KW-1133">Transmembrane helix</keyword>
<evidence type="ECO:0000313" key="6">
    <source>
        <dbReference type="EMBL" id="GGH79700.1"/>
    </source>
</evidence>
<comment type="caution">
    <text evidence="6">The sequence shown here is derived from an EMBL/GenBank/DDBJ whole genome shotgun (WGS) entry which is preliminary data.</text>
</comment>
<dbReference type="GO" id="GO:0030983">
    <property type="term" value="F:mismatched DNA binding"/>
    <property type="evidence" value="ECO:0007669"/>
    <property type="project" value="InterPro"/>
</dbReference>
<protein>
    <submittedName>
        <fullName evidence="6">DNA mismatch repair protein MutS</fullName>
    </submittedName>
</protein>
<evidence type="ECO:0000313" key="7">
    <source>
        <dbReference type="Proteomes" id="UP000627292"/>
    </source>
</evidence>
<dbReference type="SUPFAM" id="SSF48334">
    <property type="entry name" value="DNA repair protein MutS, domain III"/>
    <property type="match status" value="1"/>
</dbReference>
<dbReference type="EMBL" id="BMIB01000005">
    <property type="protein sequence ID" value="GGH79700.1"/>
    <property type="molecule type" value="Genomic_DNA"/>
</dbReference>
<keyword evidence="3" id="KW-0238">DNA-binding</keyword>
<keyword evidence="4" id="KW-0472">Membrane</keyword>
<evidence type="ECO:0000256" key="1">
    <source>
        <dbReference type="ARBA" id="ARBA00022741"/>
    </source>
</evidence>
<feature type="transmembrane region" description="Helical" evidence="4">
    <location>
        <begin position="6"/>
        <end position="22"/>
    </location>
</feature>
<gene>
    <name evidence="6" type="ORF">GCM10011379_49460</name>
</gene>
<dbReference type="InterPro" id="IPR045076">
    <property type="entry name" value="MutS"/>
</dbReference>
<dbReference type="Pfam" id="PF00488">
    <property type="entry name" value="MutS_V"/>
    <property type="match status" value="1"/>
</dbReference>
<dbReference type="GO" id="GO:0005829">
    <property type="term" value="C:cytosol"/>
    <property type="evidence" value="ECO:0007669"/>
    <property type="project" value="TreeGrafter"/>
</dbReference>
<keyword evidence="2" id="KW-0067">ATP-binding</keyword>
<dbReference type="InterPro" id="IPR000432">
    <property type="entry name" value="DNA_mismatch_repair_MutS_C"/>
</dbReference>
<dbReference type="Proteomes" id="UP000627292">
    <property type="component" value="Unassembled WGS sequence"/>
</dbReference>
<reference evidence="6" key="1">
    <citation type="journal article" date="2014" name="Int. J. Syst. Evol. Microbiol.">
        <title>Complete genome sequence of Corynebacterium casei LMG S-19264T (=DSM 44701T), isolated from a smear-ripened cheese.</title>
        <authorList>
            <consortium name="US DOE Joint Genome Institute (JGI-PGF)"/>
            <person name="Walter F."/>
            <person name="Albersmeier A."/>
            <person name="Kalinowski J."/>
            <person name="Ruckert C."/>
        </authorList>
    </citation>
    <scope>NUCLEOTIDE SEQUENCE</scope>
    <source>
        <strain evidence="6">CGMCC 1.15290</strain>
    </source>
</reference>
<accession>A0A917J2I8</accession>
<name>A0A917J2I8_9BACT</name>
<dbReference type="AlphaFoldDB" id="A0A917J2I8"/>
<feature type="transmembrane region" description="Helical" evidence="4">
    <location>
        <begin position="158"/>
        <end position="176"/>
    </location>
</feature>
<keyword evidence="1" id="KW-0547">Nucleotide-binding</keyword>
<dbReference type="SMART" id="SM00534">
    <property type="entry name" value="MUTSac"/>
    <property type="match status" value="1"/>
</dbReference>